<dbReference type="InterPro" id="IPR007627">
    <property type="entry name" value="RNA_pol_sigma70_r2"/>
</dbReference>
<name>A0A5Q2RQF8_9ACTN</name>
<gene>
    <name evidence="9" type="ORF">GH723_17105</name>
</gene>
<dbReference type="InterPro" id="IPR007624">
    <property type="entry name" value="RNA_pol_sigma70_r3"/>
</dbReference>
<dbReference type="Gene3D" id="1.10.10.10">
    <property type="entry name" value="Winged helix-like DNA-binding domain superfamily/Winged helix DNA-binding domain"/>
    <property type="match status" value="2"/>
</dbReference>
<evidence type="ECO:0000256" key="1">
    <source>
        <dbReference type="ARBA" id="ARBA00023015"/>
    </source>
</evidence>
<feature type="compositionally biased region" description="Basic residues" evidence="5">
    <location>
        <begin position="55"/>
        <end position="68"/>
    </location>
</feature>
<accession>A0A5Q2RQF8</accession>
<evidence type="ECO:0000256" key="4">
    <source>
        <dbReference type="ARBA" id="ARBA00023163"/>
    </source>
</evidence>
<feature type="domain" description="RNA polymerase sigma-70 region 2" evidence="7">
    <location>
        <begin position="142"/>
        <end position="211"/>
    </location>
</feature>
<keyword evidence="2" id="KW-0731">Sigma factor</keyword>
<dbReference type="GO" id="GO:0006352">
    <property type="term" value="P:DNA-templated transcription initiation"/>
    <property type="evidence" value="ECO:0007669"/>
    <property type="project" value="InterPro"/>
</dbReference>
<dbReference type="GO" id="GO:0003677">
    <property type="term" value="F:DNA binding"/>
    <property type="evidence" value="ECO:0007669"/>
    <property type="project" value="UniProtKB-KW"/>
</dbReference>
<organism evidence="9 10">
    <name type="scientific">Actinomarinicola tropica</name>
    <dbReference type="NCBI Taxonomy" id="2789776"/>
    <lineage>
        <taxon>Bacteria</taxon>
        <taxon>Bacillati</taxon>
        <taxon>Actinomycetota</taxon>
        <taxon>Acidimicrobiia</taxon>
        <taxon>Acidimicrobiales</taxon>
        <taxon>Iamiaceae</taxon>
        <taxon>Actinomarinicola</taxon>
    </lineage>
</organism>
<feature type="compositionally biased region" description="Basic residues" evidence="5">
    <location>
        <begin position="1"/>
        <end position="31"/>
    </location>
</feature>
<dbReference type="PRINTS" id="PR00046">
    <property type="entry name" value="SIGMA70FCT"/>
</dbReference>
<dbReference type="InterPro" id="IPR013324">
    <property type="entry name" value="RNA_pol_sigma_r3/r4-like"/>
</dbReference>
<evidence type="ECO:0000256" key="2">
    <source>
        <dbReference type="ARBA" id="ARBA00023082"/>
    </source>
</evidence>
<dbReference type="InterPro" id="IPR014322">
    <property type="entry name" value="RNA_pol_sigma-B/F/G"/>
</dbReference>
<dbReference type="AlphaFoldDB" id="A0A5Q2RQF8"/>
<dbReference type="SUPFAM" id="SSF88946">
    <property type="entry name" value="Sigma2 domain of RNA polymerase sigma factors"/>
    <property type="match status" value="1"/>
</dbReference>
<dbReference type="KEGG" id="atq:GH723_17105"/>
<keyword evidence="1" id="KW-0805">Transcription regulation</keyword>
<dbReference type="GO" id="GO:0016987">
    <property type="term" value="F:sigma factor activity"/>
    <property type="evidence" value="ECO:0007669"/>
    <property type="project" value="UniProtKB-KW"/>
</dbReference>
<evidence type="ECO:0000313" key="10">
    <source>
        <dbReference type="Proteomes" id="UP000334019"/>
    </source>
</evidence>
<dbReference type="CDD" id="cd06171">
    <property type="entry name" value="Sigma70_r4"/>
    <property type="match status" value="1"/>
</dbReference>
<evidence type="ECO:0000259" key="6">
    <source>
        <dbReference type="Pfam" id="PF04539"/>
    </source>
</evidence>
<sequence length="362" mass="41409">MLRAARRRPHHRHARPHGVARRRVAPHRRHVLVLGPAHPVDRRGQLRADRADPLHRRRRVRRQLRRDRRPVPPRQDPLVSDETTRGEATEVPAGDVGTVGDDDAVEVEVDPDAIDLPGAAADTDPRFAEYRRTKSRRLRNQLIEDHRHVAERVARRFPNRSLAWDDVFQVAQLGLLKAVERFDPERGFKFTTFAEPTISGELKRHFRDHAWDVRIPRRAHDMHQAVKKMADEMTNELGRAPRIQEIAERLGVTPDDVMMALEADSARRAASLSAPIGSDDDGGSLGEQLGEHDASLERAADRMTVLDLVAKLPEREREIVRLRFEENLSQAEIGERIGISQMHVSRLLRRTLTQLRETIEAE</sequence>
<evidence type="ECO:0000313" key="9">
    <source>
        <dbReference type="EMBL" id="QGG96676.1"/>
    </source>
</evidence>
<dbReference type="NCBIfam" id="TIGR02980">
    <property type="entry name" value="SigBFG"/>
    <property type="match status" value="1"/>
</dbReference>
<dbReference type="PANTHER" id="PTHR30385:SF4">
    <property type="entry name" value="RNA POLYMERASE SIGMA-E FACTOR"/>
    <property type="match status" value="1"/>
</dbReference>
<dbReference type="Pfam" id="PF04539">
    <property type="entry name" value="Sigma70_r3"/>
    <property type="match status" value="1"/>
</dbReference>
<dbReference type="NCBIfam" id="TIGR02937">
    <property type="entry name" value="sigma70-ECF"/>
    <property type="match status" value="1"/>
</dbReference>
<dbReference type="InterPro" id="IPR013325">
    <property type="entry name" value="RNA_pol_sigma_r2"/>
</dbReference>
<dbReference type="InterPro" id="IPR007630">
    <property type="entry name" value="RNA_pol_sigma70_r4"/>
</dbReference>
<dbReference type="SUPFAM" id="SSF88659">
    <property type="entry name" value="Sigma3 and sigma4 domains of RNA polymerase sigma factors"/>
    <property type="match status" value="2"/>
</dbReference>
<feature type="region of interest" description="Disordered" evidence="5">
    <location>
        <begin position="1"/>
        <end position="101"/>
    </location>
</feature>
<keyword evidence="10" id="KW-1185">Reference proteome</keyword>
<dbReference type="Pfam" id="PF04542">
    <property type="entry name" value="Sigma70_r2"/>
    <property type="match status" value="1"/>
</dbReference>
<protein>
    <submittedName>
        <fullName evidence="9">SigB/SigF/SigG family RNA polymerase sigma factor</fullName>
    </submittedName>
</protein>
<dbReference type="Proteomes" id="UP000334019">
    <property type="component" value="Chromosome"/>
</dbReference>
<feature type="compositionally biased region" description="Basic and acidic residues" evidence="5">
    <location>
        <begin position="39"/>
        <end position="54"/>
    </location>
</feature>
<keyword evidence="4" id="KW-0804">Transcription</keyword>
<reference evidence="9 10" key="1">
    <citation type="submission" date="2019-11" db="EMBL/GenBank/DDBJ databases">
        <authorList>
            <person name="He Y."/>
        </authorList>
    </citation>
    <scope>NUCLEOTIDE SEQUENCE [LARGE SCALE GENOMIC DNA]</scope>
    <source>
        <strain evidence="9 10">SCSIO 58843</strain>
    </source>
</reference>
<dbReference type="EMBL" id="CP045851">
    <property type="protein sequence ID" value="QGG96676.1"/>
    <property type="molecule type" value="Genomic_DNA"/>
</dbReference>
<evidence type="ECO:0000259" key="8">
    <source>
        <dbReference type="Pfam" id="PF04545"/>
    </source>
</evidence>
<dbReference type="InterPro" id="IPR036388">
    <property type="entry name" value="WH-like_DNA-bd_sf"/>
</dbReference>
<evidence type="ECO:0000256" key="5">
    <source>
        <dbReference type="SAM" id="MobiDB-lite"/>
    </source>
</evidence>
<feature type="domain" description="RNA polymerase sigma-70 region 4" evidence="8">
    <location>
        <begin position="310"/>
        <end position="357"/>
    </location>
</feature>
<evidence type="ECO:0000256" key="3">
    <source>
        <dbReference type="ARBA" id="ARBA00023125"/>
    </source>
</evidence>
<feature type="domain" description="RNA polymerase sigma-70 region 3" evidence="6">
    <location>
        <begin position="225"/>
        <end position="282"/>
    </location>
</feature>
<dbReference type="InterPro" id="IPR000943">
    <property type="entry name" value="RNA_pol_sigma70"/>
</dbReference>
<dbReference type="PANTHER" id="PTHR30385">
    <property type="entry name" value="SIGMA FACTOR F FLAGELLAR"/>
    <property type="match status" value="1"/>
</dbReference>
<evidence type="ECO:0000259" key="7">
    <source>
        <dbReference type="Pfam" id="PF04542"/>
    </source>
</evidence>
<dbReference type="InterPro" id="IPR014284">
    <property type="entry name" value="RNA_pol_sigma-70_dom"/>
</dbReference>
<dbReference type="Gene3D" id="1.20.120.1810">
    <property type="match status" value="1"/>
</dbReference>
<proteinExistence type="predicted"/>
<keyword evidence="3" id="KW-0238">DNA-binding</keyword>
<dbReference type="Pfam" id="PF04545">
    <property type="entry name" value="Sigma70_r4"/>
    <property type="match status" value="1"/>
</dbReference>